<evidence type="ECO:0000313" key="1">
    <source>
        <dbReference type="EMBL" id="OMC48768.1"/>
    </source>
</evidence>
<proteinExistence type="predicted"/>
<comment type="caution">
    <text evidence="1">The sequence shown here is derived from an EMBL/GenBank/DDBJ whole genome shotgun (WGS) entry which is preliminary data.</text>
</comment>
<protein>
    <submittedName>
        <fullName evidence="1">Uncharacterized protein</fullName>
    </submittedName>
</protein>
<reference evidence="1 2" key="1">
    <citation type="submission" date="2016-07" db="EMBL/GenBank/DDBJ databases">
        <authorList>
            <person name="Sutton G."/>
            <person name="Brinkac L."/>
            <person name="Sanka R."/>
            <person name="Adams M."/>
            <person name="Lau E."/>
            <person name="Kumar A."/>
            <person name="Macaden R."/>
        </authorList>
    </citation>
    <scope>NUCLEOTIDE SEQUENCE [LARGE SCALE GENOMIC DNA]</scope>
    <source>
        <strain evidence="1 2">GA-0871</strain>
    </source>
</reference>
<sequence length="331" mass="34988">MAALATSAVVIGTTTTGCAWVGDLLMGNRQEEADSVARQIRSLPGVSKAEPDYKNDFTSGERFTVRASLDEGSTPAQAAEVGRTFVALAGAAGFETANSAELVLTYPAHPRPSNYLDDTSRASVGYGRSAGPGTPDGDRIADGFSAWLQAAQSPVAESVVTSWRDDAMRVTVNLKPDATAGQARNLQRKVPGLANASWVINVVESESSRPDSYRSTPHPPDDNVIALWNELSDAVRPYGQISGSTGPTSKYRPAPTELEVSLPGGRDSEPDQLSIPVEVAQLATGFGHPVELVTHGTVGSVEIIVGGCFAHRPDHEPTALERNMSGRFEKC</sequence>
<dbReference type="Proteomes" id="UP000187001">
    <property type="component" value="Unassembled WGS sequence"/>
</dbReference>
<dbReference type="AlphaFoldDB" id="A0ABD6QQB8"/>
<organism evidence="1 2">
    <name type="scientific">Mycolicibacterium fortuitum</name>
    <name type="common">Mycobacterium fortuitum</name>
    <dbReference type="NCBI Taxonomy" id="1766"/>
    <lineage>
        <taxon>Bacteria</taxon>
        <taxon>Bacillati</taxon>
        <taxon>Actinomycetota</taxon>
        <taxon>Actinomycetes</taxon>
        <taxon>Mycobacteriales</taxon>
        <taxon>Mycobacteriaceae</taxon>
        <taxon>Mycolicibacterium</taxon>
    </lineage>
</organism>
<accession>A0ABD6QQB8</accession>
<gene>
    <name evidence="1" type="ORF">A5742_21645</name>
</gene>
<dbReference type="EMBL" id="MBER01000036">
    <property type="protein sequence ID" value="OMC48768.1"/>
    <property type="molecule type" value="Genomic_DNA"/>
</dbReference>
<name>A0ABD6QQB8_MYCFO</name>
<evidence type="ECO:0000313" key="2">
    <source>
        <dbReference type="Proteomes" id="UP000187001"/>
    </source>
</evidence>